<proteinExistence type="predicted"/>
<keyword evidence="2" id="KW-0808">Transferase</keyword>
<dbReference type="AlphaFoldDB" id="A0A6J4HPT0"/>
<protein>
    <submittedName>
        <fullName evidence="2">Thiamin-phosphate pyrophosphorylase</fullName>
        <ecNumber evidence="2">2.5.1.3</ecNumber>
    </submittedName>
</protein>
<sequence length="40" mass="4381">WPGFRTRPIPPPRRRKARGSGLAGSDRRREGAPPGASSRI</sequence>
<feature type="region of interest" description="Disordered" evidence="1">
    <location>
        <begin position="1"/>
        <end position="40"/>
    </location>
</feature>
<reference evidence="2" key="1">
    <citation type="submission" date="2020-02" db="EMBL/GenBank/DDBJ databases">
        <authorList>
            <person name="Meier V. D."/>
        </authorList>
    </citation>
    <scope>NUCLEOTIDE SEQUENCE</scope>
    <source>
        <strain evidence="2">AVDCRST_MAG04</strain>
    </source>
</reference>
<accession>A0A6J4HPT0</accession>
<name>A0A6J4HPT0_9PROT</name>
<organism evidence="2">
    <name type="scientific">uncultured Acetobacteraceae bacterium</name>
    <dbReference type="NCBI Taxonomy" id="169975"/>
    <lineage>
        <taxon>Bacteria</taxon>
        <taxon>Pseudomonadati</taxon>
        <taxon>Pseudomonadota</taxon>
        <taxon>Alphaproteobacteria</taxon>
        <taxon>Acetobacterales</taxon>
        <taxon>Acetobacteraceae</taxon>
        <taxon>environmental samples</taxon>
    </lineage>
</organism>
<dbReference type="GO" id="GO:0004789">
    <property type="term" value="F:thiamine-phosphate diphosphorylase activity"/>
    <property type="evidence" value="ECO:0007669"/>
    <property type="project" value="UniProtKB-EC"/>
</dbReference>
<dbReference type="EMBL" id="CADCTL010000080">
    <property type="protein sequence ID" value="CAA9230057.1"/>
    <property type="molecule type" value="Genomic_DNA"/>
</dbReference>
<gene>
    <name evidence="2" type="ORF">AVDCRST_MAG04-1076</name>
</gene>
<evidence type="ECO:0000313" key="2">
    <source>
        <dbReference type="EMBL" id="CAA9230057.1"/>
    </source>
</evidence>
<feature type="non-terminal residue" evidence="2">
    <location>
        <position position="1"/>
    </location>
</feature>
<feature type="non-terminal residue" evidence="2">
    <location>
        <position position="40"/>
    </location>
</feature>
<dbReference type="EC" id="2.5.1.3" evidence="2"/>
<evidence type="ECO:0000256" key="1">
    <source>
        <dbReference type="SAM" id="MobiDB-lite"/>
    </source>
</evidence>